<dbReference type="InterPro" id="IPR038103">
    <property type="entry name" value="CDC73_C_sf"/>
</dbReference>
<dbReference type="GO" id="GO:0000993">
    <property type="term" value="F:RNA polymerase II complex binding"/>
    <property type="evidence" value="ECO:0007669"/>
    <property type="project" value="TreeGrafter"/>
</dbReference>
<dbReference type="GO" id="GO:0006368">
    <property type="term" value="P:transcription elongation by RNA polymerase II"/>
    <property type="evidence" value="ECO:0007669"/>
    <property type="project" value="InterPro"/>
</dbReference>
<accession>A0AAJ5Z421</accession>
<evidence type="ECO:0000256" key="4">
    <source>
        <dbReference type="ARBA" id="ARBA00023242"/>
    </source>
</evidence>
<dbReference type="InterPro" id="IPR007852">
    <property type="entry name" value="Cdc73/Parafibromin"/>
</dbReference>
<keyword evidence="3" id="KW-0804">Transcription</keyword>
<dbReference type="Proteomes" id="UP001217582">
    <property type="component" value="Chromosome 5"/>
</dbReference>
<organism evidence="7 8">
    <name type="scientific">Malassezia arunalokei</name>
    <dbReference type="NCBI Taxonomy" id="1514897"/>
    <lineage>
        <taxon>Eukaryota</taxon>
        <taxon>Fungi</taxon>
        <taxon>Dikarya</taxon>
        <taxon>Basidiomycota</taxon>
        <taxon>Ustilaginomycotina</taxon>
        <taxon>Malasseziomycetes</taxon>
        <taxon>Malasseziales</taxon>
        <taxon>Malasseziaceae</taxon>
        <taxon>Malassezia</taxon>
    </lineage>
</organism>
<feature type="region of interest" description="Disordered" evidence="5">
    <location>
        <begin position="602"/>
        <end position="632"/>
    </location>
</feature>
<dbReference type="EMBL" id="CP119920">
    <property type="protein sequence ID" value="WFD16563.1"/>
    <property type="molecule type" value="Genomic_DNA"/>
</dbReference>
<feature type="region of interest" description="Disordered" evidence="5">
    <location>
        <begin position="1"/>
        <end position="26"/>
    </location>
</feature>
<dbReference type="GO" id="GO:0016593">
    <property type="term" value="C:Cdc73/Paf1 complex"/>
    <property type="evidence" value="ECO:0007669"/>
    <property type="project" value="InterPro"/>
</dbReference>
<dbReference type="InterPro" id="IPR031336">
    <property type="entry name" value="CDC73_C"/>
</dbReference>
<feature type="region of interest" description="Disordered" evidence="5">
    <location>
        <begin position="186"/>
        <end position="215"/>
    </location>
</feature>
<dbReference type="GO" id="GO:0032968">
    <property type="term" value="P:positive regulation of transcription elongation by RNA polymerase II"/>
    <property type="evidence" value="ECO:0007669"/>
    <property type="project" value="TreeGrafter"/>
</dbReference>
<sequence length="815" mass="90530">MSPLLQSIPTTSPSLTKSPTTQRRSQKLRAYGITDNIMQRSHSKSFSSDGHASPSVRGGLDRWFPGLMYAFDTQESLNTGTRCENEESELGPDDSVDNFAVPIAKPHSPPLRSLQLVSKYFGEELEEDSLVSMHGVHDDGRSVSPGEMHGLGVSFVHPLSRDMPTQTPQQNASRLRPLHLAERYGLEGSPPLRECSENEDESMDGLSPSGPHNRVPFSVLHPPAEKSKPDPDAVRLYWFGFLGMPWLWLLGSWCIDDHGVLLSPWSPPSFVSYRAGLHPYGPPFALSMHAHSQFLQRRVQQTTQVPHTITQEPHVFGEDHRGVRFLSQYPPDSVPLQKLHQWQHTESFVLLNRMAAVLSSFALFACWTNAGENDPLKYVQLHDASGAVTESVKQATSIVLSHIDTSSMQYAQDSPDTVLPVVSVTRVLRSRDTRNNEGRVPSPETEPDAFVPLAALVFAIQQREERAGAYFRNATLAEIVPLPALERSAVLDYLLGKRDSWEGIVPLSGAMDEASAAEAQGGSDAQVEHVPASKPKRVYVPDPQDAEFVRRIRSKYEIVLLDRDDALRGKLMEEMEDGVPGMRASSDLLALRAIVRPRIEEAKRRSAVPSKVTSSSRAASSKPAGHGARKSRAQDPIILLSNSPTALINMFNVKALLQDGIFIHPEEARQQAGGIPELVVTIRAPSADENATSAGPGTLSRRILVVDNADAVNRLGNGLPGSDQDPWSRVIAVFTTGQAWQFKSYRWTDPRDLFRNAMGVYIRWNNEVSTSQAKEWNVTHLQVDRTKRHTDKQLVAFFWRSLESWVQRKKPRLLS</sequence>
<protein>
    <submittedName>
        <fullName evidence="7">Accessory factor associated with RNA polymerase II</fullName>
    </submittedName>
</protein>
<dbReference type="AlphaFoldDB" id="A0AAJ5Z421"/>
<gene>
    <name evidence="7" type="primary">CDC73</name>
    <name evidence="7" type="ORF">MARU1_002604</name>
</gene>
<feature type="compositionally biased region" description="Low complexity" evidence="5">
    <location>
        <begin position="9"/>
        <end position="21"/>
    </location>
</feature>
<dbReference type="Gene3D" id="3.40.50.11990">
    <property type="entry name" value="RNA polymerase II accessory factor, Cdc73 C-terminal domain"/>
    <property type="match status" value="1"/>
</dbReference>
<keyword evidence="8" id="KW-1185">Reference proteome</keyword>
<feature type="domain" description="Cell division control protein 73 C-terminal" evidence="6">
    <location>
        <begin position="633"/>
        <end position="805"/>
    </location>
</feature>
<evidence type="ECO:0000256" key="3">
    <source>
        <dbReference type="ARBA" id="ARBA00023163"/>
    </source>
</evidence>
<evidence type="ECO:0000256" key="5">
    <source>
        <dbReference type="SAM" id="MobiDB-lite"/>
    </source>
</evidence>
<comment type="subcellular location">
    <subcellularLocation>
        <location evidence="1">Nucleus</location>
    </subcellularLocation>
</comment>
<evidence type="ECO:0000313" key="8">
    <source>
        <dbReference type="Proteomes" id="UP001217582"/>
    </source>
</evidence>
<evidence type="ECO:0000256" key="1">
    <source>
        <dbReference type="ARBA" id="ARBA00004123"/>
    </source>
</evidence>
<comment type="similarity">
    <text evidence="2">Belongs to the CDC73 family.</text>
</comment>
<evidence type="ECO:0000259" key="6">
    <source>
        <dbReference type="Pfam" id="PF05179"/>
    </source>
</evidence>
<dbReference type="PANTHER" id="PTHR12466:SF8">
    <property type="entry name" value="PARAFIBROMIN"/>
    <property type="match status" value="1"/>
</dbReference>
<evidence type="ECO:0000256" key="2">
    <source>
        <dbReference type="ARBA" id="ARBA00010427"/>
    </source>
</evidence>
<dbReference type="PANTHER" id="PTHR12466">
    <property type="entry name" value="CDC73 DOMAIN PROTEIN"/>
    <property type="match status" value="1"/>
</dbReference>
<evidence type="ECO:0000313" key="7">
    <source>
        <dbReference type="EMBL" id="WFD16563.1"/>
    </source>
</evidence>
<name>A0AAJ5Z421_9BASI</name>
<reference evidence="7 8" key="1">
    <citation type="submission" date="2023-03" db="EMBL/GenBank/DDBJ databases">
        <title>Mating type loci evolution in Malassezia.</title>
        <authorList>
            <person name="Coelho M.A."/>
        </authorList>
    </citation>
    <scope>NUCLEOTIDE SEQUENCE [LARGE SCALE GENOMIC DNA]</scope>
    <source>
        <strain evidence="7 8">CBS 13387</strain>
    </source>
</reference>
<proteinExistence type="inferred from homology"/>
<keyword evidence="4" id="KW-0539">Nucleus</keyword>
<dbReference type="Pfam" id="PF05179">
    <property type="entry name" value="CDC73_C"/>
    <property type="match status" value="1"/>
</dbReference>